<dbReference type="PANTHER" id="PTHR33279:SF6">
    <property type="entry name" value="SULFUR CARRIER PROTEIN YEDF-RELATED"/>
    <property type="match status" value="1"/>
</dbReference>
<comment type="caution">
    <text evidence="3">The sequence shown here is derived from an EMBL/GenBank/DDBJ whole genome shotgun (WGS) entry which is preliminary data.</text>
</comment>
<dbReference type="RefSeq" id="WP_022119077.1">
    <property type="nucleotide sequence ID" value="NZ_JAJEQE010000018.1"/>
</dbReference>
<dbReference type="NCBIfam" id="TIGR03527">
    <property type="entry name" value="selenium_YedF"/>
    <property type="match status" value="1"/>
</dbReference>
<evidence type="ECO:0000313" key="4">
    <source>
        <dbReference type="Proteomes" id="UP001299235"/>
    </source>
</evidence>
<evidence type="ECO:0000256" key="1">
    <source>
        <dbReference type="ARBA" id="ARBA00008984"/>
    </source>
</evidence>
<accession>A0ABS8EUY9</accession>
<proteinExistence type="inferred from homology"/>
<dbReference type="Gene3D" id="3.30.110.40">
    <property type="entry name" value="TusA-like domain"/>
    <property type="match status" value="1"/>
</dbReference>
<dbReference type="PANTHER" id="PTHR33279">
    <property type="entry name" value="SULFUR CARRIER PROTEIN YEDF-RELATED"/>
    <property type="match status" value="1"/>
</dbReference>
<dbReference type="InterPro" id="IPR001455">
    <property type="entry name" value="TusA-like"/>
</dbReference>
<dbReference type="SUPFAM" id="SSF64307">
    <property type="entry name" value="SirA-like"/>
    <property type="match status" value="1"/>
</dbReference>
<dbReference type="InterPro" id="IPR036868">
    <property type="entry name" value="TusA-like_sf"/>
</dbReference>
<feature type="domain" description="UPF0033" evidence="2">
    <location>
        <begin position="2"/>
        <end position="69"/>
    </location>
</feature>
<dbReference type="SUPFAM" id="SSF75169">
    <property type="entry name" value="DsrEFH-like"/>
    <property type="match status" value="1"/>
</dbReference>
<dbReference type="Pfam" id="PF02635">
    <property type="entry name" value="DsrE"/>
    <property type="match status" value="1"/>
</dbReference>
<reference evidence="3 4" key="1">
    <citation type="submission" date="2021-10" db="EMBL/GenBank/DDBJ databases">
        <title>Anaerobic single-cell dispensing facilitates the cultivation of human gut bacteria.</title>
        <authorList>
            <person name="Afrizal A."/>
        </authorList>
    </citation>
    <scope>NUCLEOTIDE SEQUENCE [LARGE SCALE GENOMIC DNA]</scope>
    <source>
        <strain evidence="3 4">CLA-AA-H246</strain>
    </source>
</reference>
<comment type="similarity">
    <text evidence="1">Belongs to the sulfur carrier protein TusA family.</text>
</comment>
<gene>
    <name evidence="3" type="primary">yedF</name>
    <name evidence="3" type="ORF">LKD42_06910</name>
</gene>
<sequence>MITVNAMGDACPIPVVKTKNAIASLKGADVVETLVDNEIAVENLKKMADQKGYKTTSEKLEEGKYRVCIIVENVVDNVEKKDGDGGKFCDCTPEKESNKVVVIRSSVMGEGDPELGKVLLKGFIYAISQQKDLPKTMLFYNGGAFITCEGSQSLEDLKALEEQGVKILTCGTCLNHYGLTDRLAVGEVTNMYEIAEKMTQASLIVSP</sequence>
<protein>
    <submittedName>
        <fullName evidence="3">Sulfurtransferase-like selenium metabolism protein YedF</fullName>
    </submittedName>
</protein>
<dbReference type="InterPro" id="IPR019870">
    <property type="entry name" value="Se_metab_YedF"/>
</dbReference>
<dbReference type="InterPro" id="IPR027396">
    <property type="entry name" value="DsrEFH-like"/>
</dbReference>
<dbReference type="InterPro" id="IPR003787">
    <property type="entry name" value="Sulphur_relay_DsrE/F-like"/>
</dbReference>
<keyword evidence="4" id="KW-1185">Reference proteome</keyword>
<dbReference type="Proteomes" id="UP001299235">
    <property type="component" value="Unassembled WGS sequence"/>
</dbReference>
<name>A0ABS8EUY9_9FIRM</name>
<dbReference type="Pfam" id="PF01206">
    <property type="entry name" value="TusA"/>
    <property type="match status" value="1"/>
</dbReference>
<dbReference type="EMBL" id="JAJEQE010000018">
    <property type="protein sequence ID" value="MCC2148985.1"/>
    <property type="molecule type" value="Genomic_DNA"/>
</dbReference>
<organism evidence="3 4">
    <name type="scientific">Hominisplanchenecus faecis</name>
    <dbReference type="NCBI Taxonomy" id="2885351"/>
    <lineage>
        <taxon>Bacteria</taxon>
        <taxon>Bacillati</taxon>
        <taxon>Bacillota</taxon>
        <taxon>Clostridia</taxon>
        <taxon>Lachnospirales</taxon>
        <taxon>Lachnospiraceae</taxon>
        <taxon>Hominisplanchenecus</taxon>
    </lineage>
</organism>
<evidence type="ECO:0000313" key="3">
    <source>
        <dbReference type="EMBL" id="MCC2148985.1"/>
    </source>
</evidence>
<evidence type="ECO:0000259" key="2">
    <source>
        <dbReference type="Pfam" id="PF01206"/>
    </source>
</evidence>